<proteinExistence type="predicted"/>
<keyword evidence="2" id="KW-1185">Reference proteome</keyword>
<dbReference type="Proteomes" id="UP001305647">
    <property type="component" value="Unassembled WGS sequence"/>
</dbReference>
<organism evidence="1 2">
    <name type="scientific">Parathielavia hyrcaniae</name>
    <dbReference type="NCBI Taxonomy" id="113614"/>
    <lineage>
        <taxon>Eukaryota</taxon>
        <taxon>Fungi</taxon>
        <taxon>Dikarya</taxon>
        <taxon>Ascomycota</taxon>
        <taxon>Pezizomycotina</taxon>
        <taxon>Sordariomycetes</taxon>
        <taxon>Sordariomycetidae</taxon>
        <taxon>Sordariales</taxon>
        <taxon>Chaetomiaceae</taxon>
        <taxon>Parathielavia</taxon>
    </lineage>
</organism>
<reference evidence="1" key="2">
    <citation type="submission" date="2023-05" db="EMBL/GenBank/DDBJ databases">
        <authorList>
            <consortium name="Lawrence Berkeley National Laboratory"/>
            <person name="Steindorff A."/>
            <person name="Hensen N."/>
            <person name="Bonometti L."/>
            <person name="Westerberg I."/>
            <person name="Brannstrom I.O."/>
            <person name="Guillou S."/>
            <person name="Cros-Aarteil S."/>
            <person name="Calhoun S."/>
            <person name="Haridas S."/>
            <person name="Kuo A."/>
            <person name="Mondo S."/>
            <person name="Pangilinan J."/>
            <person name="Riley R."/>
            <person name="Labutti K."/>
            <person name="Andreopoulos B."/>
            <person name="Lipzen A."/>
            <person name="Chen C."/>
            <person name="Yanf M."/>
            <person name="Daum C."/>
            <person name="Ng V."/>
            <person name="Clum A."/>
            <person name="Ohm R."/>
            <person name="Martin F."/>
            <person name="Silar P."/>
            <person name="Natvig D."/>
            <person name="Lalanne C."/>
            <person name="Gautier V."/>
            <person name="Ament-Velasquez S.L."/>
            <person name="Kruys A."/>
            <person name="Hutchinson M.I."/>
            <person name="Powell A.J."/>
            <person name="Barry K."/>
            <person name="Miller A.N."/>
            <person name="Grigoriev I.V."/>
            <person name="Debuchy R."/>
            <person name="Gladieux P."/>
            <person name="Thoren M.H."/>
            <person name="Johannesson H."/>
        </authorList>
    </citation>
    <scope>NUCLEOTIDE SEQUENCE</scope>
    <source>
        <strain evidence="1">CBS 757.83</strain>
    </source>
</reference>
<gene>
    <name evidence="1" type="ORF">N658DRAFT_188865</name>
</gene>
<name>A0AAN6Q9P5_9PEZI</name>
<accession>A0AAN6Q9P5</accession>
<dbReference type="AlphaFoldDB" id="A0AAN6Q9P5"/>
<comment type="caution">
    <text evidence="1">The sequence shown here is derived from an EMBL/GenBank/DDBJ whole genome shotgun (WGS) entry which is preliminary data.</text>
</comment>
<sequence>MRHVRPRSSGAQACTVLHSSRGLVCERLCLVLPQRFDDKILHEPTVGTRHLSAASSNHCPLQTPAGDQVIIISDDSEVPRGPSLPPCLCSAAPAQQPATRALCHFVCRAFSPQ</sequence>
<evidence type="ECO:0000313" key="2">
    <source>
        <dbReference type="Proteomes" id="UP001305647"/>
    </source>
</evidence>
<evidence type="ECO:0000313" key="1">
    <source>
        <dbReference type="EMBL" id="KAK4104779.1"/>
    </source>
</evidence>
<reference evidence="1" key="1">
    <citation type="journal article" date="2023" name="Mol. Phylogenet. Evol.">
        <title>Genome-scale phylogeny and comparative genomics of the fungal order Sordariales.</title>
        <authorList>
            <person name="Hensen N."/>
            <person name="Bonometti L."/>
            <person name="Westerberg I."/>
            <person name="Brannstrom I.O."/>
            <person name="Guillou S."/>
            <person name="Cros-Aarteil S."/>
            <person name="Calhoun S."/>
            <person name="Haridas S."/>
            <person name="Kuo A."/>
            <person name="Mondo S."/>
            <person name="Pangilinan J."/>
            <person name="Riley R."/>
            <person name="LaButti K."/>
            <person name="Andreopoulos B."/>
            <person name="Lipzen A."/>
            <person name="Chen C."/>
            <person name="Yan M."/>
            <person name="Daum C."/>
            <person name="Ng V."/>
            <person name="Clum A."/>
            <person name="Steindorff A."/>
            <person name="Ohm R.A."/>
            <person name="Martin F."/>
            <person name="Silar P."/>
            <person name="Natvig D.O."/>
            <person name="Lalanne C."/>
            <person name="Gautier V."/>
            <person name="Ament-Velasquez S.L."/>
            <person name="Kruys A."/>
            <person name="Hutchinson M.I."/>
            <person name="Powell A.J."/>
            <person name="Barry K."/>
            <person name="Miller A.N."/>
            <person name="Grigoriev I.V."/>
            <person name="Debuchy R."/>
            <person name="Gladieux P."/>
            <person name="Hiltunen Thoren M."/>
            <person name="Johannesson H."/>
        </authorList>
    </citation>
    <scope>NUCLEOTIDE SEQUENCE</scope>
    <source>
        <strain evidence="1">CBS 757.83</strain>
    </source>
</reference>
<protein>
    <submittedName>
        <fullName evidence="1">Uncharacterized protein</fullName>
    </submittedName>
</protein>
<dbReference type="EMBL" id="MU863626">
    <property type="protein sequence ID" value="KAK4104779.1"/>
    <property type="molecule type" value="Genomic_DNA"/>
</dbReference>